<organism evidence="1 2">
    <name type="scientific">Gigaspora margarita</name>
    <dbReference type="NCBI Taxonomy" id="4874"/>
    <lineage>
        <taxon>Eukaryota</taxon>
        <taxon>Fungi</taxon>
        <taxon>Fungi incertae sedis</taxon>
        <taxon>Mucoromycota</taxon>
        <taxon>Glomeromycotina</taxon>
        <taxon>Glomeromycetes</taxon>
        <taxon>Diversisporales</taxon>
        <taxon>Gigasporaceae</taxon>
        <taxon>Gigaspora</taxon>
    </lineage>
</organism>
<evidence type="ECO:0000313" key="1">
    <source>
        <dbReference type="EMBL" id="CAG8833121.1"/>
    </source>
</evidence>
<accession>A0ABN7WJN8</accession>
<dbReference type="Proteomes" id="UP000789901">
    <property type="component" value="Unassembled WGS sequence"/>
</dbReference>
<evidence type="ECO:0000313" key="2">
    <source>
        <dbReference type="Proteomes" id="UP000789901"/>
    </source>
</evidence>
<dbReference type="EMBL" id="CAJVQB010046737">
    <property type="protein sequence ID" value="CAG8833121.1"/>
    <property type="molecule type" value="Genomic_DNA"/>
</dbReference>
<gene>
    <name evidence="1" type="ORF">GMARGA_LOCUS31395</name>
</gene>
<proteinExistence type="predicted"/>
<keyword evidence="2" id="KW-1185">Reference proteome</keyword>
<name>A0ABN7WJN8_GIGMA</name>
<feature type="non-terminal residue" evidence="1">
    <location>
        <position position="52"/>
    </location>
</feature>
<sequence length="52" mass="5874">MIFEVVEFLRSEGETVALAVVIAESLYIRRLKFKVDIVKALRSISAKVIHKG</sequence>
<reference evidence="1 2" key="1">
    <citation type="submission" date="2021-06" db="EMBL/GenBank/DDBJ databases">
        <authorList>
            <person name="Kallberg Y."/>
            <person name="Tangrot J."/>
            <person name="Rosling A."/>
        </authorList>
    </citation>
    <scope>NUCLEOTIDE SEQUENCE [LARGE SCALE GENOMIC DNA]</scope>
    <source>
        <strain evidence="1 2">120-4 pot B 10/14</strain>
    </source>
</reference>
<protein>
    <submittedName>
        <fullName evidence="1">530_t:CDS:1</fullName>
    </submittedName>
</protein>
<comment type="caution">
    <text evidence="1">The sequence shown here is derived from an EMBL/GenBank/DDBJ whole genome shotgun (WGS) entry which is preliminary data.</text>
</comment>